<dbReference type="EMBL" id="BAAANY010000001">
    <property type="protein sequence ID" value="GAA1655223.1"/>
    <property type="molecule type" value="Genomic_DNA"/>
</dbReference>
<dbReference type="Gene3D" id="3.40.50.720">
    <property type="entry name" value="NAD(P)-binding Rossmann-like Domain"/>
    <property type="match status" value="2"/>
</dbReference>
<dbReference type="SUPFAM" id="SSF52283">
    <property type="entry name" value="Formate/glycerate dehydrogenase catalytic domain-like"/>
    <property type="match status" value="1"/>
</dbReference>
<evidence type="ECO:0000313" key="5">
    <source>
        <dbReference type="Proteomes" id="UP001500618"/>
    </source>
</evidence>
<keyword evidence="2" id="KW-0520">NAD</keyword>
<organism evidence="4 5">
    <name type="scientific">Fodinicola feengrottensis</name>
    <dbReference type="NCBI Taxonomy" id="435914"/>
    <lineage>
        <taxon>Bacteria</taxon>
        <taxon>Bacillati</taxon>
        <taxon>Actinomycetota</taxon>
        <taxon>Actinomycetes</taxon>
        <taxon>Mycobacteriales</taxon>
        <taxon>Fodinicola</taxon>
    </lineage>
</organism>
<sequence length="308" mass="33147">MSSTRHVLVPWAQLSDRMGGQWPAGLRVDVYDGDGEPPDGVDDVELYVMPYTKPGALALLDKLPSLRVLQVLTAGVDAVIGRIGPDVRLHNGRGLHDASTAELALGLMLAAQREIPHWVDNQRQANWAPHFTRSLADSVVVILGYGSIGAALERRLLACECEVVRVASRPRPAENIYGPESLPELLPKATIVADILPSTPATAKFLDARRLAMLPDDALVVNVGRGATVDTEALLTETASGRLRAALDVTDPEPLPADHPLWSLPNVLISPHVGGGSSTFYPRAEKFVVDQLRRFAAGAELVNLVPRN</sequence>
<reference evidence="4 5" key="1">
    <citation type="journal article" date="2019" name="Int. J. Syst. Evol. Microbiol.">
        <title>The Global Catalogue of Microorganisms (GCM) 10K type strain sequencing project: providing services to taxonomists for standard genome sequencing and annotation.</title>
        <authorList>
            <consortium name="The Broad Institute Genomics Platform"/>
            <consortium name="The Broad Institute Genome Sequencing Center for Infectious Disease"/>
            <person name="Wu L."/>
            <person name="Ma J."/>
        </authorList>
    </citation>
    <scope>NUCLEOTIDE SEQUENCE [LARGE SCALE GENOMIC DNA]</scope>
    <source>
        <strain evidence="4 5">JCM 14718</strain>
    </source>
</reference>
<dbReference type="Proteomes" id="UP001500618">
    <property type="component" value="Unassembled WGS sequence"/>
</dbReference>
<dbReference type="InterPro" id="IPR036291">
    <property type="entry name" value="NAD(P)-bd_dom_sf"/>
</dbReference>
<dbReference type="PANTHER" id="PTHR43333">
    <property type="entry name" value="2-HACID_DH_C DOMAIN-CONTAINING PROTEIN"/>
    <property type="match status" value="1"/>
</dbReference>
<keyword evidence="1" id="KW-0560">Oxidoreductase</keyword>
<dbReference type="InterPro" id="IPR006140">
    <property type="entry name" value="D-isomer_DH_NAD-bd"/>
</dbReference>
<evidence type="ECO:0000313" key="4">
    <source>
        <dbReference type="EMBL" id="GAA1655223.1"/>
    </source>
</evidence>
<name>A0ABN2FQ25_9ACTN</name>
<proteinExistence type="predicted"/>
<feature type="domain" description="D-isomer specific 2-hydroxyacid dehydrogenase NAD-binding" evidence="3">
    <location>
        <begin position="105"/>
        <end position="274"/>
    </location>
</feature>
<gene>
    <name evidence="4" type="ORF">GCM10009765_00440</name>
</gene>
<comment type="caution">
    <text evidence="4">The sequence shown here is derived from an EMBL/GenBank/DDBJ whole genome shotgun (WGS) entry which is preliminary data.</text>
</comment>
<evidence type="ECO:0000256" key="1">
    <source>
        <dbReference type="ARBA" id="ARBA00023002"/>
    </source>
</evidence>
<keyword evidence="5" id="KW-1185">Reference proteome</keyword>
<accession>A0ABN2FQ25</accession>
<evidence type="ECO:0000256" key="2">
    <source>
        <dbReference type="ARBA" id="ARBA00023027"/>
    </source>
</evidence>
<protein>
    <submittedName>
        <fullName evidence="4">2-hydroxyacid dehydrogenase</fullName>
    </submittedName>
</protein>
<dbReference type="Pfam" id="PF02826">
    <property type="entry name" value="2-Hacid_dh_C"/>
    <property type="match status" value="1"/>
</dbReference>
<dbReference type="CDD" id="cd12166">
    <property type="entry name" value="2-Hacid_dh_7"/>
    <property type="match status" value="1"/>
</dbReference>
<dbReference type="SUPFAM" id="SSF51735">
    <property type="entry name" value="NAD(P)-binding Rossmann-fold domains"/>
    <property type="match status" value="1"/>
</dbReference>
<dbReference type="RefSeq" id="WP_344306027.1">
    <property type="nucleotide sequence ID" value="NZ_BAAANY010000001.1"/>
</dbReference>
<dbReference type="PANTHER" id="PTHR43333:SF1">
    <property type="entry name" value="D-ISOMER SPECIFIC 2-HYDROXYACID DEHYDROGENASE NAD-BINDING DOMAIN-CONTAINING PROTEIN"/>
    <property type="match status" value="1"/>
</dbReference>
<evidence type="ECO:0000259" key="3">
    <source>
        <dbReference type="Pfam" id="PF02826"/>
    </source>
</evidence>